<proteinExistence type="predicted"/>
<evidence type="ECO:0000313" key="2">
    <source>
        <dbReference type="EMBL" id="KAI1881788.1"/>
    </source>
</evidence>
<dbReference type="Proteomes" id="UP000829685">
    <property type="component" value="Unassembled WGS sequence"/>
</dbReference>
<sequence length="146" mass="15258">MKCSALSLTSVVALLVASAAAGDFVEEMQRDFKMALLPRQLATNLQAFSGKLGGEAAPAITNSGNPERPFEVDGDTFTDFQSAAGRACDNQKNLCANQANSNKGGSLEVGDCDKQNDQCKQAASSATVTSFATLTSSTADFDIFCE</sequence>
<name>A0A9Q0ASE4_9PEZI</name>
<gene>
    <name evidence="2" type="ORF">JX265_000614</name>
</gene>
<keyword evidence="3" id="KW-1185">Reference proteome</keyword>
<keyword evidence="1" id="KW-0732">Signal</keyword>
<dbReference type="OrthoDB" id="2507450at2759"/>
<dbReference type="AlphaFoldDB" id="A0A9Q0ASE4"/>
<dbReference type="EMBL" id="JAFIMR010000001">
    <property type="protein sequence ID" value="KAI1881788.1"/>
    <property type="molecule type" value="Genomic_DNA"/>
</dbReference>
<accession>A0A9Q0ASE4</accession>
<reference evidence="2" key="1">
    <citation type="submission" date="2021-03" db="EMBL/GenBank/DDBJ databases">
        <title>Revisited historic fungal species revealed as producer of novel bioactive compounds through whole genome sequencing and comparative genomics.</title>
        <authorList>
            <person name="Vignolle G.A."/>
            <person name="Hochenegger N."/>
            <person name="Mach R.L."/>
            <person name="Mach-Aigner A.R."/>
            <person name="Javad Rahimi M."/>
            <person name="Salim K.A."/>
            <person name="Chan C.M."/>
            <person name="Lim L.B.L."/>
            <person name="Cai F."/>
            <person name="Druzhinina I.S."/>
            <person name="U'Ren J.M."/>
            <person name="Derntl C."/>
        </authorList>
    </citation>
    <scope>NUCLEOTIDE SEQUENCE</scope>
    <source>
        <strain evidence="2">TUCIM 5799</strain>
    </source>
</reference>
<organism evidence="2 3">
    <name type="scientific">Neoarthrinium moseri</name>
    <dbReference type="NCBI Taxonomy" id="1658444"/>
    <lineage>
        <taxon>Eukaryota</taxon>
        <taxon>Fungi</taxon>
        <taxon>Dikarya</taxon>
        <taxon>Ascomycota</taxon>
        <taxon>Pezizomycotina</taxon>
        <taxon>Sordariomycetes</taxon>
        <taxon>Xylariomycetidae</taxon>
        <taxon>Amphisphaeriales</taxon>
        <taxon>Apiosporaceae</taxon>
        <taxon>Neoarthrinium</taxon>
    </lineage>
</organism>
<evidence type="ECO:0000256" key="1">
    <source>
        <dbReference type="SAM" id="SignalP"/>
    </source>
</evidence>
<evidence type="ECO:0000313" key="3">
    <source>
        <dbReference type="Proteomes" id="UP000829685"/>
    </source>
</evidence>
<feature type="chain" id="PRO_5040249529" evidence="1">
    <location>
        <begin position="22"/>
        <end position="146"/>
    </location>
</feature>
<protein>
    <submittedName>
        <fullName evidence="2">Uncharacterized protein</fullName>
    </submittedName>
</protein>
<feature type="signal peptide" evidence="1">
    <location>
        <begin position="1"/>
        <end position="21"/>
    </location>
</feature>
<comment type="caution">
    <text evidence="2">The sequence shown here is derived from an EMBL/GenBank/DDBJ whole genome shotgun (WGS) entry which is preliminary data.</text>
</comment>